<reference evidence="2" key="1">
    <citation type="journal article" date="2011" name="Environ. Microbiol.">
        <title>Genomic insights into the metabolic potential of the polycyclic aromatic hydrocarbon degrading sulfate-reducing Deltaproteobacterium N47.</title>
        <authorList>
            <person name="Bergmann F."/>
            <person name="Selesi D."/>
            <person name="Weinmaier T."/>
            <person name="Tischler P."/>
            <person name="Rattei T."/>
            <person name="Meckenstock R.U."/>
        </authorList>
    </citation>
    <scope>NUCLEOTIDE SEQUENCE</scope>
</reference>
<keyword evidence="1" id="KW-0812">Transmembrane</keyword>
<dbReference type="EMBL" id="FR695868">
    <property type="protein sequence ID" value="CBX28623.1"/>
    <property type="molecule type" value="Genomic_DNA"/>
</dbReference>
<keyword evidence="1" id="KW-1133">Transmembrane helix</keyword>
<organism evidence="2">
    <name type="scientific">uncultured Desulfobacterium sp</name>
    <dbReference type="NCBI Taxonomy" id="201089"/>
    <lineage>
        <taxon>Bacteria</taxon>
        <taxon>Pseudomonadati</taxon>
        <taxon>Thermodesulfobacteriota</taxon>
        <taxon>Desulfobacteria</taxon>
        <taxon>Desulfobacterales</taxon>
        <taxon>Desulfobacteriaceae</taxon>
        <taxon>Desulfobacterium</taxon>
        <taxon>environmental samples</taxon>
    </lineage>
</organism>
<feature type="transmembrane region" description="Helical" evidence="1">
    <location>
        <begin position="21"/>
        <end position="39"/>
    </location>
</feature>
<proteinExistence type="predicted"/>
<keyword evidence="1" id="KW-0472">Membrane</keyword>
<protein>
    <submittedName>
        <fullName evidence="2">Uncharacterized protein</fullName>
    </submittedName>
</protein>
<name>E1YDH9_9BACT</name>
<accession>E1YDH9</accession>
<evidence type="ECO:0000313" key="2">
    <source>
        <dbReference type="EMBL" id="CBX28623.1"/>
    </source>
</evidence>
<sequence>MRSTRKRTREIRAALSHRFMSMAMVKVFAVPVAISGSMWRQFFQLVYPKRTNGWI</sequence>
<dbReference type="AlphaFoldDB" id="E1YDH9"/>
<gene>
    <name evidence="2" type="ORF">N47_G39470</name>
</gene>
<evidence type="ECO:0000256" key="1">
    <source>
        <dbReference type="SAM" id="Phobius"/>
    </source>
</evidence>